<feature type="chain" id="PRO_5014665740" evidence="3">
    <location>
        <begin position="25"/>
        <end position="418"/>
    </location>
</feature>
<organism evidence="4 5">
    <name type="scientific">Caulobacter flavus</name>
    <dbReference type="NCBI Taxonomy" id="1679497"/>
    <lineage>
        <taxon>Bacteria</taxon>
        <taxon>Pseudomonadati</taxon>
        <taxon>Pseudomonadota</taxon>
        <taxon>Alphaproteobacteria</taxon>
        <taxon>Caulobacterales</taxon>
        <taxon>Caulobacteraceae</taxon>
        <taxon>Caulobacter</taxon>
    </lineage>
</organism>
<proteinExistence type="inferred from homology"/>
<dbReference type="PANTHER" id="PTHR30203:SF24">
    <property type="entry name" value="BLR4935 PROTEIN"/>
    <property type="match status" value="1"/>
</dbReference>
<dbReference type="Proteomes" id="UP000234483">
    <property type="component" value="Unassembled WGS sequence"/>
</dbReference>
<evidence type="ECO:0000313" key="4">
    <source>
        <dbReference type="EMBL" id="PLR09229.1"/>
    </source>
</evidence>
<evidence type="ECO:0000256" key="2">
    <source>
        <dbReference type="SAM" id="Coils"/>
    </source>
</evidence>
<keyword evidence="2" id="KW-0175">Coiled coil</keyword>
<evidence type="ECO:0000256" key="3">
    <source>
        <dbReference type="SAM" id="SignalP"/>
    </source>
</evidence>
<dbReference type="SUPFAM" id="SSF56954">
    <property type="entry name" value="Outer membrane efflux proteins (OEP)"/>
    <property type="match status" value="1"/>
</dbReference>
<dbReference type="InterPro" id="IPR010131">
    <property type="entry name" value="MdtP/NodT-like"/>
</dbReference>
<name>A0A2N5CPZ6_9CAUL</name>
<protein>
    <submittedName>
        <fullName evidence="4">TolC family protein</fullName>
    </submittedName>
</protein>
<dbReference type="PANTHER" id="PTHR30203">
    <property type="entry name" value="OUTER MEMBRANE CATION EFFLUX PROTEIN"/>
    <property type="match status" value="1"/>
</dbReference>
<dbReference type="Gene3D" id="1.20.1600.10">
    <property type="entry name" value="Outer membrane efflux proteins (OEP)"/>
    <property type="match status" value="1"/>
</dbReference>
<dbReference type="Pfam" id="PF02321">
    <property type="entry name" value="OEP"/>
    <property type="match status" value="2"/>
</dbReference>
<accession>A0A2N5CPZ6</accession>
<evidence type="ECO:0000313" key="5">
    <source>
        <dbReference type="Proteomes" id="UP000234483"/>
    </source>
</evidence>
<sequence>MSRLSHLALALAAWGAAAAGPAWAEPAPVFADLLRQASQTAPRLKEAQAGVLEAQGLAQQARARPNPVVDLQTENFAGQGPYKGTNLAETTVSVAQTLELGGKRSTRISAAKAEVSAAEARNRQAAADFAYDLALAYAGAEAAQARADLADQALKRSQDDLRVSRALVEAGREANLRLVTAQAAEASTRANAEAARADAVEALARLSALAGASQPYTSLAGGLLSAPAAPETADGVPPADMPALQVARAEREAAGRQVVAERRRAAPDVTASLGVRRLNGQGFGGDDATAVIAGVSLPFPVFDRNRGNVAAASARASAADARFEDARLRAEADWRSARIQTDAAVSRVAASQQSEAAAEEAYRLARVGYESGKTPLVEVLNAQRALTDARGTTLDARVARVRAQAAMARLAGRAPFGE</sequence>
<feature type="coiled-coil region" evidence="2">
    <location>
        <begin position="108"/>
        <end position="160"/>
    </location>
</feature>
<dbReference type="InterPro" id="IPR003423">
    <property type="entry name" value="OMP_efflux"/>
</dbReference>
<comment type="similarity">
    <text evidence="1">Belongs to the outer membrane factor (OMF) (TC 1.B.17) family.</text>
</comment>
<evidence type="ECO:0000256" key="1">
    <source>
        <dbReference type="ARBA" id="ARBA00007613"/>
    </source>
</evidence>
<keyword evidence="3" id="KW-0732">Signal</keyword>
<dbReference type="GO" id="GO:0015562">
    <property type="term" value="F:efflux transmembrane transporter activity"/>
    <property type="evidence" value="ECO:0007669"/>
    <property type="project" value="InterPro"/>
</dbReference>
<dbReference type="EMBL" id="PJRQ01000040">
    <property type="protein sequence ID" value="PLR09229.1"/>
    <property type="molecule type" value="Genomic_DNA"/>
</dbReference>
<gene>
    <name evidence="4" type="ORF">CFHF_19015</name>
</gene>
<feature type="signal peptide" evidence="3">
    <location>
        <begin position="1"/>
        <end position="24"/>
    </location>
</feature>
<dbReference type="AlphaFoldDB" id="A0A2N5CPZ6"/>
<reference evidence="4 5" key="1">
    <citation type="submission" date="2017-12" db="EMBL/GenBank/DDBJ databases">
        <title>The genome sequence of Caulobacter flavus CGMCC1 15093.</title>
        <authorList>
            <person name="Gao J."/>
            <person name="Mao X."/>
            <person name="Sun J."/>
        </authorList>
    </citation>
    <scope>NUCLEOTIDE SEQUENCE [LARGE SCALE GENOMIC DNA]</scope>
    <source>
        <strain evidence="4 5">CGMCC1 15093</strain>
    </source>
</reference>
<comment type="caution">
    <text evidence="4">The sequence shown here is derived from an EMBL/GenBank/DDBJ whole genome shotgun (WGS) entry which is preliminary data.</text>
</comment>